<dbReference type="Proteomes" id="UP001209878">
    <property type="component" value="Unassembled WGS sequence"/>
</dbReference>
<accession>A0AAD9KYC4</accession>
<reference evidence="1" key="1">
    <citation type="journal article" date="2023" name="Mol. Biol. Evol.">
        <title>Third-Generation Sequencing Reveals the Adaptive Role of the Epigenome in Three Deep-Sea Polychaetes.</title>
        <authorList>
            <person name="Perez M."/>
            <person name="Aroh O."/>
            <person name="Sun Y."/>
            <person name="Lan Y."/>
            <person name="Juniper S.K."/>
            <person name="Young C.R."/>
            <person name="Angers B."/>
            <person name="Qian P.Y."/>
        </authorList>
    </citation>
    <scope>NUCLEOTIDE SEQUENCE</scope>
    <source>
        <strain evidence="1">R07B-5</strain>
    </source>
</reference>
<dbReference type="AlphaFoldDB" id="A0AAD9KYC4"/>
<evidence type="ECO:0000313" key="1">
    <source>
        <dbReference type="EMBL" id="KAK2179928.1"/>
    </source>
</evidence>
<evidence type="ECO:0000313" key="2">
    <source>
        <dbReference type="Proteomes" id="UP001209878"/>
    </source>
</evidence>
<sequence length="74" mass="8845">MLKLQHLITHRTMVMLYKANNHCLEGRVQAFFFNQLQPYTSMIPDNLNYFMLKQRIPPIDYCQLLSEVYTYGTV</sequence>
<comment type="caution">
    <text evidence="1">The sequence shown here is derived from an EMBL/GenBank/DDBJ whole genome shotgun (WGS) entry which is preliminary data.</text>
</comment>
<proteinExistence type="predicted"/>
<protein>
    <submittedName>
        <fullName evidence="1">Uncharacterized protein</fullName>
    </submittedName>
</protein>
<keyword evidence="2" id="KW-1185">Reference proteome</keyword>
<name>A0AAD9KYC4_RIDPI</name>
<organism evidence="1 2">
    <name type="scientific">Ridgeia piscesae</name>
    <name type="common">Tubeworm</name>
    <dbReference type="NCBI Taxonomy" id="27915"/>
    <lineage>
        <taxon>Eukaryota</taxon>
        <taxon>Metazoa</taxon>
        <taxon>Spiralia</taxon>
        <taxon>Lophotrochozoa</taxon>
        <taxon>Annelida</taxon>
        <taxon>Polychaeta</taxon>
        <taxon>Sedentaria</taxon>
        <taxon>Canalipalpata</taxon>
        <taxon>Sabellida</taxon>
        <taxon>Siboglinidae</taxon>
        <taxon>Ridgeia</taxon>
    </lineage>
</organism>
<gene>
    <name evidence="1" type="ORF">NP493_466g03005</name>
</gene>
<dbReference type="EMBL" id="JAODUO010000465">
    <property type="protein sequence ID" value="KAK2179928.1"/>
    <property type="molecule type" value="Genomic_DNA"/>
</dbReference>